<protein>
    <recommendedName>
        <fullName evidence="2">PiggyBac transposable element-derived protein domain-containing protein</fullName>
    </recommendedName>
</protein>
<evidence type="ECO:0000256" key="1">
    <source>
        <dbReference type="SAM" id="SignalP"/>
    </source>
</evidence>
<dbReference type="AlphaFoldDB" id="G4YVC0"/>
<name>G4YVC0_PHYSP</name>
<dbReference type="RefSeq" id="XP_009520214.1">
    <property type="nucleotide sequence ID" value="XM_009521919.1"/>
</dbReference>
<dbReference type="GeneID" id="20650448"/>
<evidence type="ECO:0000313" key="3">
    <source>
        <dbReference type="EMBL" id="EGZ24926.1"/>
    </source>
</evidence>
<feature type="non-terminal residue" evidence="3">
    <location>
        <position position="1"/>
    </location>
</feature>
<dbReference type="EMBL" id="JH159152">
    <property type="protein sequence ID" value="EGZ24926.1"/>
    <property type="molecule type" value="Genomic_DNA"/>
</dbReference>
<feature type="non-terminal residue" evidence="3">
    <location>
        <position position="131"/>
    </location>
</feature>
<dbReference type="InParanoid" id="G4YVC0"/>
<dbReference type="Proteomes" id="UP000002640">
    <property type="component" value="Unassembled WGS sequence"/>
</dbReference>
<feature type="domain" description="PiggyBac transposable element-derived protein" evidence="2">
    <location>
        <begin position="1"/>
        <end position="129"/>
    </location>
</feature>
<keyword evidence="4" id="KW-1185">Reference proteome</keyword>
<dbReference type="Pfam" id="PF13843">
    <property type="entry name" value="DDE_Tnp_1_7"/>
    <property type="match status" value="1"/>
</dbReference>
<accession>G4YVC0</accession>
<feature type="signal peptide" evidence="1">
    <location>
        <begin position="1"/>
        <end position="20"/>
    </location>
</feature>
<keyword evidence="1" id="KW-0732">Signal</keyword>
<dbReference type="PANTHER" id="PTHR46599">
    <property type="entry name" value="PIGGYBAC TRANSPOSABLE ELEMENT-DERIVED PROTEIN 4"/>
    <property type="match status" value="1"/>
</dbReference>
<dbReference type="KEGG" id="psoj:PHYSODRAFT_374177"/>
<feature type="chain" id="PRO_5003471481" description="PiggyBac transposable element-derived protein domain-containing protein" evidence="1">
    <location>
        <begin position="21"/>
        <end position="131"/>
    </location>
</feature>
<gene>
    <name evidence="3" type="ORF">PHYSODRAFT_374177</name>
</gene>
<proteinExistence type="predicted"/>
<organism evidence="3 4">
    <name type="scientific">Phytophthora sojae (strain P6497)</name>
    <name type="common">Soybean stem and root rot agent</name>
    <name type="synonym">Phytophthora megasperma f. sp. glycines</name>
    <dbReference type="NCBI Taxonomy" id="1094619"/>
    <lineage>
        <taxon>Eukaryota</taxon>
        <taxon>Sar</taxon>
        <taxon>Stramenopiles</taxon>
        <taxon>Oomycota</taxon>
        <taxon>Peronosporomycetes</taxon>
        <taxon>Peronosporales</taxon>
        <taxon>Peronosporaceae</taxon>
        <taxon>Phytophthora</taxon>
    </lineage>
</organism>
<dbReference type="InterPro" id="IPR029526">
    <property type="entry name" value="PGBD"/>
</dbReference>
<sequence length="131" mass="15440">SPIALFFYFMPVVLWQHIAACSNECHREMLPLRVDEAYRRYRAKRRLNDKLPKKSRRDIQHEMEGMKPILPHELGLFIGLLIARTIAPNREKLVNHWKTTDEGAISRGCFGSVLPRDRFMEISRNLHFNPN</sequence>
<reference evidence="3 4" key="1">
    <citation type="journal article" date="2006" name="Science">
        <title>Phytophthora genome sequences uncover evolutionary origins and mechanisms of pathogenesis.</title>
        <authorList>
            <person name="Tyler B.M."/>
            <person name="Tripathy S."/>
            <person name="Zhang X."/>
            <person name="Dehal P."/>
            <person name="Jiang R.H."/>
            <person name="Aerts A."/>
            <person name="Arredondo F.D."/>
            <person name="Baxter L."/>
            <person name="Bensasson D."/>
            <person name="Beynon J.L."/>
            <person name="Chapman J."/>
            <person name="Damasceno C.M."/>
            <person name="Dorrance A.E."/>
            <person name="Dou D."/>
            <person name="Dickerman A.W."/>
            <person name="Dubchak I.L."/>
            <person name="Garbelotto M."/>
            <person name="Gijzen M."/>
            <person name="Gordon S.G."/>
            <person name="Govers F."/>
            <person name="Grunwald N.J."/>
            <person name="Huang W."/>
            <person name="Ivors K.L."/>
            <person name="Jones R.W."/>
            <person name="Kamoun S."/>
            <person name="Krampis K."/>
            <person name="Lamour K.H."/>
            <person name="Lee M.K."/>
            <person name="McDonald W.H."/>
            <person name="Medina M."/>
            <person name="Meijer H.J."/>
            <person name="Nordberg E.K."/>
            <person name="Maclean D.J."/>
            <person name="Ospina-Giraldo M.D."/>
            <person name="Morris P.F."/>
            <person name="Phuntumart V."/>
            <person name="Putnam N.H."/>
            <person name="Rash S."/>
            <person name="Rose J.K."/>
            <person name="Sakihama Y."/>
            <person name="Salamov A.A."/>
            <person name="Savidor A."/>
            <person name="Scheuring C.F."/>
            <person name="Smith B.M."/>
            <person name="Sobral B.W."/>
            <person name="Terry A."/>
            <person name="Torto-Alalibo T.A."/>
            <person name="Win J."/>
            <person name="Xu Z."/>
            <person name="Zhang H."/>
            <person name="Grigoriev I.V."/>
            <person name="Rokhsar D.S."/>
            <person name="Boore J.L."/>
        </authorList>
    </citation>
    <scope>NUCLEOTIDE SEQUENCE [LARGE SCALE GENOMIC DNA]</scope>
    <source>
        <strain evidence="3 4">P6497</strain>
    </source>
</reference>
<dbReference type="PANTHER" id="PTHR46599:SF3">
    <property type="entry name" value="PIGGYBAC TRANSPOSABLE ELEMENT-DERIVED PROTEIN 4"/>
    <property type="match status" value="1"/>
</dbReference>
<evidence type="ECO:0000313" key="4">
    <source>
        <dbReference type="Proteomes" id="UP000002640"/>
    </source>
</evidence>
<dbReference type="OMA" id="IASECNR"/>
<evidence type="ECO:0000259" key="2">
    <source>
        <dbReference type="Pfam" id="PF13843"/>
    </source>
</evidence>